<evidence type="ECO:0000259" key="8">
    <source>
        <dbReference type="Pfam" id="PF00535"/>
    </source>
</evidence>
<keyword evidence="5" id="KW-0448">Lipopolysaccharide biosynthesis</keyword>
<dbReference type="RefSeq" id="WP_165107238.1">
    <property type="nucleotide sequence ID" value="NZ_JAAKYA010000052.1"/>
</dbReference>
<dbReference type="Proteomes" id="UP000477311">
    <property type="component" value="Unassembled WGS sequence"/>
</dbReference>
<sequence>MNLDARAAAGENRAPAEGAPRFSVVLPVYNERENLEPLLSELEEVLRGLGHAFEVLAVDDGSTDGSVEELQRLARCRPWLRVVRHRFNAGQSAAFLTGFAHARGEIVMTLDADGQNDPRDLPAMLARLQGRVAAVCGIRQKRRDSWVRRVSSRVANTFRNVVTGDRVTDAGCALRVMRREALRELIPFNGLHRFLPTVLRYQGYEVVEMPVNHRPRTRGQSKYGIGNRLWRGIVDCLAMRWYRARALRADRVVPEATGPAASGPAEPGRTP</sequence>
<keyword evidence="1" id="KW-1003">Cell membrane</keyword>
<dbReference type="GO" id="GO:0009103">
    <property type="term" value="P:lipopolysaccharide biosynthetic process"/>
    <property type="evidence" value="ECO:0007669"/>
    <property type="project" value="UniProtKB-KW"/>
</dbReference>
<evidence type="ECO:0000256" key="5">
    <source>
        <dbReference type="ARBA" id="ARBA00022985"/>
    </source>
</evidence>
<dbReference type="SUPFAM" id="SSF53448">
    <property type="entry name" value="Nucleotide-diphospho-sugar transferases"/>
    <property type="match status" value="1"/>
</dbReference>
<evidence type="ECO:0000256" key="4">
    <source>
        <dbReference type="ARBA" id="ARBA00022692"/>
    </source>
</evidence>
<name>A0A6M1RPE4_9BACT</name>
<evidence type="ECO:0000256" key="7">
    <source>
        <dbReference type="ARBA" id="ARBA00023136"/>
    </source>
</evidence>
<accession>A0A6M1RPE4</accession>
<comment type="caution">
    <text evidence="9">The sequence shown here is derived from an EMBL/GenBank/DDBJ whole genome shotgun (WGS) entry which is preliminary data.</text>
</comment>
<evidence type="ECO:0000256" key="1">
    <source>
        <dbReference type="ARBA" id="ARBA00022475"/>
    </source>
</evidence>
<dbReference type="InterPro" id="IPR029044">
    <property type="entry name" value="Nucleotide-diphossugar_trans"/>
</dbReference>
<evidence type="ECO:0000313" key="9">
    <source>
        <dbReference type="EMBL" id="NGO39297.1"/>
    </source>
</evidence>
<dbReference type="PANTHER" id="PTHR48090:SF3">
    <property type="entry name" value="UNDECAPRENYL-PHOSPHATE 4-DEOXY-4-FORMAMIDO-L-ARABINOSE TRANSFERASE"/>
    <property type="match status" value="1"/>
</dbReference>
<dbReference type="CDD" id="cd04187">
    <property type="entry name" value="DPM1_like_bac"/>
    <property type="match status" value="1"/>
</dbReference>
<keyword evidence="7" id="KW-0472">Membrane</keyword>
<dbReference type="InterPro" id="IPR050256">
    <property type="entry name" value="Glycosyltransferase_2"/>
</dbReference>
<gene>
    <name evidence="9" type="ORF">G4L39_07780</name>
</gene>
<dbReference type="PANTHER" id="PTHR48090">
    <property type="entry name" value="UNDECAPRENYL-PHOSPHATE 4-DEOXY-4-FORMAMIDO-L-ARABINOSE TRANSFERASE-RELATED"/>
    <property type="match status" value="1"/>
</dbReference>
<keyword evidence="2" id="KW-0328">Glycosyltransferase</keyword>
<dbReference type="AlphaFoldDB" id="A0A6M1RPE4"/>
<evidence type="ECO:0000313" key="10">
    <source>
        <dbReference type="Proteomes" id="UP000477311"/>
    </source>
</evidence>
<dbReference type="GO" id="GO:0005886">
    <property type="term" value="C:plasma membrane"/>
    <property type="evidence" value="ECO:0007669"/>
    <property type="project" value="TreeGrafter"/>
</dbReference>
<dbReference type="Gene3D" id="3.90.550.10">
    <property type="entry name" value="Spore Coat Polysaccharide Biosynthesis Protein SpsA, Chain A"/>
    <property type="match status" value="1"/>
</dbReference>
<evidence type="ECO:0000256" key="3">
    <source>
        <dbReference type="ARBA" id="ARBA00022679"/>
    </source>
</evidence>
<proteinExistence type="predicted"/>
<keyword evidence="10" id="KW-1185">Reference proteome</keyword>
<keyword evidence="3 9" id="KW-0808">Transferase</keyword>
<evidence type="ECO:0000256" key="6">
    <source>
        <dbReference type="ARBA" id="ARBA00022989"/>
    </source>
</evidence>
<evidence type="ECO:0000256" key="2">
    <source>
        <dbReference type="ARBA" id="ARBA00022676"/>
    </source>
</evidence>
<dbReference type="Pfam" id="PF00535">
    <property type="entry name" value="Glycos_transf_2"/>
    <property type="match status" value="1"/>
</dbReference>
<reference evidence="9 10" key="1">
    <citation type="submission" date="2020-02" db="EMBL/GenBank/DDBJ databases">
        <title>Draft genome sequence of Limisphaera ngatamarikiensis NGM72.4T, a thermophilic Verrucomicrobia grouped in subdivision 3.</title>
        <authorList>
            <person name="Carere C.R."/>
            <person name="Steen J."/>
            <person name="Hugenholtz P."/>
            <person name="Stott M.B."/>
        </authorList>
    </citation>
    <scope>NUCLEOTIDE SEQUENCE [LARGE SCALE GENOMIC DNA]</scope>
    <source>
        <strain evidence="9 10">NGM72.4</strain>
    </source>
</reference>
<dbReference type="EMBL" id="JAAKYA010000052">
    <property type="protein sequence ID" value="NGO39297.1"/>
    <property type="molecule type" value="Genomic_DNA"/>
</dbReference>
<feature type="domain" description="Glycosyltransferase 2-like" evidence="8">
    <location>
        <begin position="23"/>
        <end position="185"/>
    </location>
</feature>
<protein>
    <submittedName>
        <fullName evidence="9">Glycosyltransferase family 2 protein</fullName>
    </submittedName>
</protein>
<dbReference type="GO" id="GO:0099621">
    <property type="term" value="F:undecaprenyl-phosphate 4-deoxy-4-formamido-L-arabinose transferase activity"/>
    <property type="evidence" value="ECO:0007669"/>
    <property type="project" value="TreeGrafter"/>
</dbReference>
<organism evidence="9 10">
    <name type="scientific">Limisphaera ngatamarikiensis</name>
    <dbReference type="NCBI Taxonomy" id="1324935"/>
    <lineage>
        <taxon>Bacteria</taxon>
        <taxon>Pseudomonadati</taxon>
        <taxon>Verrucomicrobiota</taxon>
        <taxon>Verrucomicrobiia</taxon>
        <taxon>Limisphaerales</taxon>
        <taxon>Limisphaeraceae</taxon>
        <taxon>Limisphaera</taxon>
    </lineage>
</organism>
<keyword evidence="4" id="KW-0812">Transmembrane</keyword>
<dbReference type="InterPro" id="IPR001173">
    <property type="entry name" value="Glyco_trans_2-like"/>
</dbReference>
<keyword evidence="6" id="KW-1133">Transmembrane helix</keyword>